<evidence type="ECO:0000256" key="2">
    <source>
        <dbReference type="RuleBase" id="RU000461"/>
    </source>
</evidence>
<dbReference type="SUPFAM" id="SSF48264">
    <property type="entry name" value="Cytochrome P450"/>
    <property type="match status" value="1"/>
</dbReference>
<dbReference type="CDD" id="cd11035">
    <property type="entry name" value="P450cam-like"/>
    <property type="match status" value="1"/>
</dbReference>
<dbReference type="Pfam" id="PF00067">
    <property type="entry name" value="p450"/>
    <property type="match status" value="1"/>
</dbReference>
<evidence type="ECO:0000313" key="5">
    <source>
        <dbReference type="Proteomes" id="UP001059971"/>
    </source>
</evidence>
<dbReference type="PRINTS" id="PR00359">
    <property type="entry name" value="BP450"/>
</dbReference>
<protein>
    <submittedName>
        <fullName evidence="4">Cytochrome P450</fullName>
    </submittedName>
</protein>
<keyword evidence="5" id="KW-1185">Reference proteome</keyword>
<dbReference type="PANTHER" id="PTHR46696:SF6">
    <property type="entry name" value="P450, PUTATIVE (EUROFUNG)-RELATED"/>
    <property type="match status" value="1"/>
</dbReference>
<evidence type="ECO:0000313" key="4">
    <source>
        <dbReference type="EMBL" id="BBF69742.1"/>
    </source>
</evidence>
<dbReference type="InterPro" id="IPR002397">
    <property type="entry name" value="Cyt_P450_B"/>
</dbReference>
<gene>
    <name evidence="4" type="ORF">SBA_ch1_19420</name>
</gene>
<reference evidence="4" key="1">
    <citation type="submission" date="2018-07" db="EMBL/GenBank/DDBJ databases">
        <title>Complete genome sequence of Sphingomonas bisphenolicum strain AO1, a bisphenol A degradative bacterium isolated from Japanese farm field.</title>
        <authorList>
            <person name="Murakami M."/>
            <person name="Koh M."/>
            <person name="Koba S."/>
            <person name="Matsumura Y."/>
        </authorList>
    </citation>
    <scope>NUCLEOTIDE SEQUENCE</scope>
    <source>
        <strain evidence="4">AO1</strain>
    </source>
</reference>
<organism evidence="4 5">
    <name type="scientific">Sphingomonas bisphenolicum</name>
    <dbReference type="NCBI Taxonomy" id="296544"/>
    <lineage>
        <taxon>Bacteria</taxon>
        <taxon>Pseudomonadati</taxon>
        <taxon>Pseudomonadota</taxon>
        <taxon>Alphaproteobacteria</taxon>
        <taxon>Sphingomonadales</taxon>
        <taxon>Sphingomonadaceae</taxon>
        <taxon>Sphingomonas</taxon>
    </lineage>
</organism>
<dbReference type="InterPro" id="IPR001128">
    <property type="entry name" value="Cyt_P450"/>
</dbReference>
<dbReference type="PANTHER" id="PTHR46696">
    <property type="entry name" value="P450, PUTATIVE (EUROFUNG)-RELATED"/>
    <property type="match status" value="1"/>
</dbReference>
<keyword evidence="2" id="KW-0503">Monooxygenase</keyword>
<dbReference type="Proteomes" id="UP001059971">
    <property type="component" value="Chromosome 1"/>
</dbReference>
<dbReference type="InterPro" id="IPR036396">
    <property type="entry name" value="Cyt_P450_sf"/>
</dbReference>
<evidence type="ECO:0000256" key="1">
    <source>
        <dbReference type="ARBA" id="ARBA00010617"/>
    </source>
</evidence>
<dbReference type="InterPro" id="IPR017972">
    <property type="entry name" value="Cyt_P450_CS"/>
</dbReference>
<keyword evidence="2" id="KW-0349">Heme</keyword>
<dbReference type="PROSITE" id="PS00086">
    <property type="entry name" value="CYTOCHROME_P450"/>
    <property type="match status" value="1"/>
</dbReference>
<dbReference type="EMBL" id="AP018817">
    <property type="protein sequence ID" value="BBF69742.1"/>
    <property type="molecule type" value="Genomic_DNA"/>
</dbReference>
<dbReference type="Gene3D" id="1.10.630.10">
    <property type="entry name" value="Cytochrome P450"/>
    <property type="match status" value="1"/>
</dbReference>
<keyword evidence="2" id="KW-0408">Iron</keyword>
<proteinExistence type="inferred from homology"/>
<comment type="similarity">
    <text evidence="1 2">Belongs to the cytochrome P450 family.</text>
</comment>
<keyword evidence="2" id="KW-0560">Oxidoreductase</keyword>
<keyword evidence="2" id="KW-0479">Metal-binding</keyword>
<sequence length="420" mass="47576">MATMPEHVPETMSRARAPRPEHIPEQYVHEIDMYALEGIEQGYHEAWKNIPKPDMPDLIWTPFTGGHWIATNGDTVREVYSDPTRFSSEVIFLPKEAGEKYEMVPTRMDPPEHTPYRKALDKGLSLAQIRKVESKVREVAVDLIDSFVSRGECDFSAEYANVFPVRVFMALADLPESDVPTLSRFAKMMTRPEGNTPEEMAKHLEEGNKGFFAYVEPIIQARRGKEGEDLITVMVNAEINGERITHDKALGLISLLLLGGLDTVVNFLSFMMIHLAKNPQVVEELRADPLKLMRSAEEMFRRFPVVSEARMVAKDQDFRGIELKRGDMILLPTALHGLDDQLNDDPWRINLERRGISHSTFGGGPHRCAGLHLARMEVIVTIEEWLKRIPTFAMKPGAQPIYHSGIVAAVDNVPLIWSER</sequence>
<feature type="region of interest" description="Disordered" evidence="3">
    <location>
        <begin position="1"/>
        <end position="22"/>
    </location>
</feature>
<evidence type="ECO:0000256" key="3">
    <source>
        <dbReference type="SAM" id="MobiDB-lite"/>
    </source>
</evidence>
<name>A0ABN5WF99_9SPHN</name>
<accession>A0ABN5WF99</accession>